<accession>A0ABV6VKS3</accession>
<dbReference type="SUPFAM" id="SSF54593">
    <property type="entry name" value="Glyoxalase/Bleomycin resistance protein/Dihydroxybiphenyl dioxygenase"/>
    <property type="match status" value="1"/>
</dbReference>
<dbReference type="Pfam" id="PF18029">
    <property type="entry name" value="Glyoxalase_6"/>
    <property type="match status" value="1"/>
</dbReference>
<dbReference type="InterPro" id="IPR037523">
    <property type="entry name" value="VOC_core"/>
</dbReference>
<comment type="caution">
    <text evidence="1">The sequence shown here is derived from an EMBL/GenBank/DDBJ whole genome shotgun (WGS) entry which is preliminary data.</text>
</comment>
<dbReference type="InterPro" id="IPR041581">
    <property type="entry name" value="Glyoxalase_6"/>
</dbReference>
<dbReference type="Gene3D" id="3.10.180.10">
    <property type="entry name" value="2,3-Dihydroxybiphenyl 1,2-Dioxygenase, domain 1"/>
    <property type="match status" value="1"/>
</dbReference>
<organism evidence="1 2">
    <name type="scientific">Streptacidiphilus alkalitolerans</name>
    <dbReference type="NCBI Taxonomy" id="3342712"/>
    <lineage>
        <taxon>Bacteria</taxon>
        <taxon>Bacillati</taxon>
        <taxon>Actinomycetota</taxon>
        <taxon>Actinomycetes</taxon>
        <taxon>Kitasatosporales</taxon>
        <taxon>Streptomycetaceae</taxon>
        <taxon>Streptacidiphilus</taxon>
    </lineage>
</organism>
<evidence type="ECO:0000313" key="1">
    <source>
        <dbReference type="EMBL" id="MFC1414342.1"/>
    </source>
</evidence>
<gene>
    <name evidence="1" type="ORF">ACEZDG_34275</name>
</gene>
<dbReference type="PANTHER" id="PTHR35908">
    <property type="entry name" value="HYPOTHETICAL FUSION PROTEIN"/>
    <property type="match status" value="1"/>
</dbReference>
<dbReference type="Proteomes" id="UP001592582">
    <property type="component" value="Unassembled WGS sequence"/>
</dbReference>
<dbReference type="EMBL" id="JBHEZX010000023">
    <property type="protein sequence ID" value="MFC1414342.1"/>
    <property type="molecule type" value="Genomic_DNA"/>
</dbReference>
<reference evidence="1 2" key="1">
    <citation type="submission" date="2024-09" db="EMBL/GenBank/DDBJ databases">
        <authorList>
            <person name="Lee S.D."/>
        </authorList>
    </citation>
    <scope>NUCLEOTIDE SEQUENCE [LARGE SCALE GENOMIC DNA]</scope>
    <source>
        <strain evidence="1 2">N1-1</strain>
    </source>
</reference>
<name>A0ABV6VKS3_9ACTN</name>
<dbReference type="CDD" id="cd06587">
    <property type="entry name" value="VOC"/>
    <property type="match status" value="1"/>
</dbReference>
<dbReference type="PANTHER" id="PTHR35908:SF1">
    <property type="entry name" value="CONSERVED PROTEIN"/>
    <property type="match status" value="1"/>
</dbReference>
<evidence type="ECO:0000313" key="2">
    <source>
        <dbReference type="Proteomes" id="UP001592582"/>
    </source>
</evidence>
<dbReference type="InterPro" id="IPR029068">
    <property type="entry name" value="Glyas_Bleomycin-R_OHBP_Dase"/>
</dbReference>
<keyword evidence="2" id="KW-1185">Reference proteome</keyword>
<dbReference type="PROSITE" id="PS51819">
    <property type="entry name" value="VOC"/>
    <property type="match status" value="1"/>
</dbReference>
<protein>
    <submittedName>
        <fullName evidence="1">VOC family protein</fullName>
    </submittedName>
</protein>
<proteinExistence type="predicted"/>
<sequence length="123" mass="13546">MAPVIALACIVIDCQDPARVAAFYRDASGGEITHSDDDSAWVTMSGTTWVFRRVDGYRPPTWPSSKVPLRVHMDFFVDDLEAAEKQLQAYGATTPEHQPKDRALGLLVMLDPAGHPFCLATRS</sequence>